<organism evidence="1 2">
    <name type="scientific">Malassezia pachydermatis</name>
    <dbReference type="NCBI Taxonomy" id="77020"/>
    <lineage>
        <taxon>Eukaryota</taxon>
        <taxon>Fungi</taxon>
        <taxon>Dikarya</taxon>
        <taxon>Basidiomycota</taxon>
        <taxon>Ustilaginomycotina</taxon>
        <taxon>Malasseziomycetes</taxon>
        <taxon>Malasseziales</taxon>
        <taxon>Malasseziaceae</taxon>
        <taxon>Malassezia</taxon>
    </lineage>
</organism>
<evidence type="ECO:0000313" key="2">
    <source>
        <dbReference type="Proteomes" id="UP000037751"/>
    </source>
</evidence>
<comment type="caution">
    <text evidence="1">The sequence shown here is derived from an EMBL/GenBank/DDBJ whole genome shotgun (WGS) entry which is preliminary data.</text>
</comment>
<dbReference type="Proteomes" id="UP000037751">
    <property type="component" value="Unassembled WGS sequence"/>
</dbReference>
<evidence type="ECO:0000313" key="1">
    <source>
        <dbReference type="EMBL" id="KOS14228.1"/>
    </source>
</evidence>
<proteinExistence type="predicted"/>
<dbReference type="EMBL" id="LGAV01000004">
    <property type="protein sequence ID" value="KOS14228.1"/>
    <property type="molecule type" value="Genomic_DNA"/>
</dbReference>
<sequence length="742" mass="83991">MLRPTWPSGTVPRLYHLTTPMLVPLWDATVGETLGRLDHHFQQKHEACREKALAKFQDVVNPPSQEPDLASLDPAGHVSEEYTSEVGRAWPTSTDDPSHMDYFPWSHMGQVPLDPLEECAANDSFSSANTSIVQHALQLQSPGLSWDSVYQRRWSDSAREPNSVSTSTHLISSMDAVRLGAQKAVTELKTHGPDDVTAKLEPETFDFLIYMRIVAQSKMGAPVIKFQELIPSTNQGPRVPAQALWHILTLASMGACTLAQTQPPLCYPAKYHRCSGEIVYICIVFPRIRMPTMPLPTELQWRIFLEAARDDIPTAHTLAYVSRDTIALYKYSSLFRFMTTLSWIVQCDNLISIPSKMPTKYTKHLFVDMSDDEEPDLLTRLATLPPETLANMVPATDFLTYFPALDILSLGSVELQAFARGLQKISPISLTLVFDGNETLLSSIFSSSSNTTPSSLLHRLTHLHVIGVSPQSELTGLPMPLTILEPLCAGSMSVNGHLSHQLSEEESDASKRIPGVRHLRYDTRKFSFRPTDIFATRLRHFFQNVQLDTYTGDEEESQYVQSFLRQLGVNMFQRLDLCWRNEQGEGAKERTNVEMQRKRLQNSMYTGGWPQELRGAWTDRGIWHNNAQEAFRQELQESITDLYGWNDSPMNAYVDGMFVDRIRHGFSELENTMLTKLQLYLMEALFVHTANAEAAPVMLSHRIRRPSKFLRLGQQQAALYADERLALFYTKAYAERSSLETV</sequence>
<keyword evidence="2" id="KW-1185">Reference proteome</keyword>
<gene>
    <name evidence="1" type="ORF">Malapachy_4262</name>
</gene>
<protein>
    <submittedName>
        <fullName evidence="1">Uncharacterized protein</fullName>
    </submittedName>
</protein>
<dbReference type="GeneID" id="28730589"/>
<reference evidence="1 2" key="1">
    <citation type="submission" date="2015-07" db="EMBL/GenBank/DDBJ databases">
        <title>Draft Genome Sequence of Malassezia furfur CBS1878 and Malassezia pachydermatis CBS1879.</title>
        <authorList>
            <person name="Triana S."/>
            <person name="Ohm R."/>
            <person name="Gonzalez A."/>
            <person name="DeCock H."/>
            <person name="Restrepo S."/>
            <person name="Celis A."/>
        </authorList>
    </citation>
    <scope>NUCLEOTIDE SEQUENCE [LARGE SCALE GENOMIC DNA]</scope>
    <source>
        <strain evidence="1 2">CBS 1879</strain>
    </source>
</reference>
<name>A0A0M8MLY0_9BASI</name>
<dbReference type="OrthoDB" id="3351822at2759"/>
<dbReference type="RefSeq" id="XP_017991860.1">
    <property type="nucleotide sequence ID" value="XM_018138713.1"/>
</dbReference>
<dbReference type="AlphaFoldDB" id="A0A0M8MLY0"/>
<accession>A0A0M8MLY0</accession>
<dbReference type="VEuPathDB" id="FungiDB:Malapachy_4262"/>